<feature type="transmembrane region" description="Helical" evidence="6">
    <location>
        <begin position="477"/>
        <end position="494"/>
    </location>
</feature>
<name>K4LGC2_THEPS</name>
<dbReference type="Pfam" id="PF03553">
    <property type="entry name" value="Na_H_antiporter"/>
    <property type="match status" value="2"/>
</dbReference>
<dbReference type="InterPro" id="IPR018461">
    <property type="entry name" value="Na/H_Antiport_NhaC-like_C"/>
</dbReference>
<dbReference type="EMBL" id="CP003732">
    <property type="protein sequence ID" value="AFV12066.1"/>
    <property type="molecule type" value="Genomic_DNA"/>
</dbReference>
<evidence type="ECO:0000256" key="3">
    <source>
        <dbReference type="ARBA" id="ARBA00022692"/>
    </source>
</evidence>
<evidence type="ECO:0000256" key="6">
    <source>
        <dbReference type="SAM" id="Phobius"/>
    </source>
</evidence>
<comment type="subcellular location">
    <subcellularLocation>
        <location evidence="1">Cell membrane</location>
        <topology evidence="1">Multi-pass membrane protein</topology>
    </subcellularLocation>
</comment>
<dbReference type="HOGENOM" id="CLU_018751_0_1_9"/>
<dbReference type="KEGG" id="tpz:Tph_c18690"/>
<dbReference type="AlphaFoldDB" id="K4LGC2"/>
<protein>
    <submittedName>
        <fullName evidence="8">Na+/H+ antiporter NhaC-like protein</fullName>
    </submittedName>
</protein>
<sequence>MFRQPCPLVRERRRCPGNQEHMKRRILLMSVFFTFLFLLTTAACAFAAESDPAAANAQRYGFWTLLPPLLAIVLAFITKETVPSLFLGVFSGTFLLELNGFNVFEALFKGFLLFVDKVLYALADPWNAGIVLQCLAIGGVIALVQRMGGARAVAEALARRAKGPRSAQIVTWLMGIFIFFDDYANSLIVGPVMRPVTDRLRISREKLSFIIDSTAAPIAGIALISTWIGYEISLIKDAYASVGQAVNSYAIFCASIPYRFYNILILAFILFMALFLRDFGPMLKAERRARETGKVLDDNAKPMVSTEATGLEPRPGQKTSIWDAIIPIGVLIFGSLFGFYFNGHGAIMGGEDEQLIHLIQTAPLSFTAIRECFGAADASVVLFQAAIFAGIVAMAIGVGKKIFTLGEAIETWVTGVKSLVITGVILLLAWSLGGVIKELGTAIYLTRILSDAIPPFTLPALIFVLGSLISFATGTSYGTMGILMPLVVPLAYAINPESGYVIMCVGAVLTGAIFGDHCSPISDTTILSSMGAACDHIAHVNTQMWYALVVGVLTLVFGYLPVGLGIPVAIVLPVSIILTGLTVYFLGQPVESKVPAEVLEGRLETAAQKEE</sequence>
<feature type="transmembrane region" description="Helical" evidence="6">
    <location>
        <begin position="566"/>
        <end position="586"/>
    </location>
</feature>
<feature type="transmembrane region" description="Helical" evidence="6">
    <location>
        <begin position="169"/>
        <end position="189"/>
    </location>
</feature>
<feature type="domain" description="Na+/H+ antiporter NhaC-like C-terminal" evidence="7">
    <location>
        <begin position="220"/>
        <end position="558"/>
    </location>
</feature>
<evidence type="ECO:0000256" key="2">
    <source>
        <dbReference type="ARBA" id="ARBA00022475"/>
    </source>
</evidence>
<feature type="transmembrane region" description="Helical" evidence="6">
    <location>
        <begin position="128"/>
        <end position="148"/>
    </location>
</feature>
<dbReference type="Proteomes" id="UP000000467">
    <property type="component" value="Chromosome"/>
</dbReference>
<feature type="transmembrane region" description="Helical" evidence="6">
    <location>
        <begin position="411"/>
        <end position="432"/>
    </location>
</feature>
<evidence type="ECO:0000259" key="7">
    <source>
        <dbReference type="Pfam" id="PF03553"/>
    </source>
</evidence>
<feature type="domain" description="Na+/H+ antiporter NhaC-like C-terminal" evidence="7">
    <location>
        <begin position="33"/>
        <end position="219"/>
    </location>
</feature>
<evidence type="ECO:0000256" key="4">
    <source>
        <dbReference type="ARBA" id="ARBA00022989"/>
    </source>
</evidence>
<gene>
    <name evidence="8" type="ordered locus">Tph_c18690</name>
</gene>
<accession>K4LGC2</accession>
<dbReference type="RefSeq" id="WP_015050943.1">
    <property type="nucleotide sequence ID" value="NZ_KI912609.1"/>
</dbReference>
<dbReference type="STRING" id="1089553.Tph_c18690"/>
<organism evidence="8 9">
    <name type="scientific">Thermacetogenium phaeum (strain ATCC BAA-254 / DSM 26808 / PB)</name>
    <dbReference type="NCBI Taxonomy" id="1089553"/>
    <lineage>
        <taxon>Bacteria</taxon>
        <taxon>Bacillati</taxon>
        <taxon>Bacillota</taxon>
        <taxon>Clostridia</taxon>
        <taxon>Thermoanaerobacterales</taxon>
        <taxon>Thermoanaerobacteraceae</taxon>
        <taxon>Thermacetogenium</taxon>
    </lineage>
</organism>
<reference evidence="8 9" key="1">
    <citation type="journal article" date="2012" name="BMC Genomics">
        <title>Genome-guided analysis of physiological and morphological traits of the fermentative acetate oxidizer Thermacetogenium phaeum.</title>
        <authorList>
            <person name="Oehler D."/>
            <person name="Poehlein A."/>
            <person name="Leimbach A."/>
            <person name="Muller N."/>
            <person name="Daniel R."/>
            <person name="Gottschalk G."/>
            <person name="Schink B."/>
        </authorList>
    </citation>
    <scope>NUCLEOTIDE SEQUENCE [LARGE SCALE GENOMIC DNA]</scope>
    <source>
        <strain evidence="9">ATCC BAA-254 / DSM 26808 / PB</strain>
    </source>
</reference>
<feature type="transmembrane region" description="Helical" evidence="6">
    <location>
        <begin position="60"/>
        <end position="78"/>
    </location>
</feature>
<dbReference type="GO" id="GO:0005886">
    <property type="term" value="C:plasma membrane"/>
    <property type="evidence" value="ECO:0007669"/>
    <property type="project" value="UniProtKB-SubCell"/>
</dbReference>
<evidence type="ECO:0000313" key="9">
    <source>
        <dbReference type="Proteomes" id="UP000000467"/>
    </source>
</evidence>
<feature type="transmembrane region" description="Helical" evidence="6">
    <location>
        <begin position="500"/>
        <end position="522"/>
    </location>
</feature>
<keyword evidence="4 6" id="KW-1133">Transmembrane helix</keyword>
<feature type="transmembrane region" description="Helical" evidence="6">
    <location>
        <begin position="321"/>
        <end position="341"/>
    </location>
</feature>
<dbReference type="PANTHER" id="PTHR43478">
    <property type="entry name" value="NA+/H+ ANTIPORTER-RELATED"/>
    <property type="match status" value="1"/>
</dbReference>
<evidence type="ECO:0000313" key="8">
    <source>
        <dbReference type="EMBL" id="AFV12066.1"/>
    </source>
</evidence>
<feature type="transmembrane region" description="Helical" evidence="6">
    <location>
        <begin position="85"/>
        <end position="108"/>
    </location>
</feature>
<dbReference type="PANTHER" id="PTHR43478:SF1">
    <property type="entry name" value="NA+_H+ ANTIPORTER NHAC-LIKE C-TERMINAL DOMAIN-CONTAINING PROTEIN"/>
    <property type="match status" value="1"/>
</dbReference>
<keyword evidence="9" id="KW-1185">Reference proteome</keyword>
<keyword evidence="2" id="KW-1003">Cell membrane</keyword>
<feature type="transmembrane region" description="Helical" evidence="6">
    <location>
        <begin position="209"/>
        <end position="230"/>
    </location>
</feature>
<keyword evidence="3 6" id="KW-0812">Transmembrane</keyword>
<evidence type="ECO:0000256" key="1">
    <source>
        <dbReference type="ARBA" id="ARBA00004651"/>
    </source>
</evidence>
<feature type="transmembrane region" description="Helical" evidence="6">
    <location>
        <begin position="380"/>
        <end position="399"/>
    </location>
</feature>
<proteinExistence type="predicted"/>
<feature type="transmembrane region" description="Helical" evidence="6">
    <location>
        <begin position="263"/>
        <end position="280"/>
    </location>
</feature>
<keyword evidence="5 6" id="KW-0472">Membrane</keyword>
<feature type="transmembrane region" description="Helical" evidence="6">
    <location>
        <begin position="26"/>
        <end position="48"/>
    </location>
</feature>
<feature type="transmembrane region" description="Helical" evidence="6">
    <location>
        <begin position="452"/>
        <end position="470"/>
    </location>
</feature>
<dbReference type="eggNOG" id="COG1757">
    <property type="taxonomic scope" value="Bacteria"/>
</dbReference>
<evidence type="ECO:0000256" key="5">
    <source>
        <dbReference type="ARBA" id="ARBA00023136"/>
    </source>
</evidence>
<feature type="transmembrane region" description="Helical" evidence="6">
    <location>
        <begin position="543"/>
        <end position="560"/>
    </location>
</feature>